<feature type="domain" description="LysM" evidence="1">
    <location>
        <begin position="4"/>
        <end position="49"/>
    </location>
</feature>
<dbReference type="InterPro" id="IPR036779">
    <property type="entry name" value="LysM_dom_sf"/>
</dbReference>
<sequence>MEYSKYQIKRGDTLKSIAEKYHMTGKELLAFHNSHSPVTQQFFGDYLPIHIDTVIIPLQKDKEEKKDIDYTTFEQKNRYRAEQLNITRIEDDIKSYSQLKKEYEVKFNLTNHLVQVKLCDFFYEFNPPALSRVFDFISEVDYIRNDCLIEINKHGRFNKIADKNKIRKNWEEFKKNKLDEIEFIKVVKQAKPQEYMKLIQEGDLQFSNQYNDEKDYNRELFYLTLLDKYLYNKDENIESEEYTYQSQLFPDVVVPMTVRYDVLKKDEDLITIRKVWETIESEELLEKVTKGYEKYHQPLIKYKFSEYKLDMRNLFTYNLKTKTLEKAELSIIENIENNIKSECIFNLKRLNNGG</sequence>
<dbReference type="PROSITE" id="PS51782">
    <property type="entry name" value="LYSM"/>
    <property type="match status" value="1"/>
</dbReference>
<dbReference type="EMBL" id="MAYH01000003">
    <property type="protein sequence ID" value="OCA76682.1"/>
    <property type="molecule type" value="Genomic_DNA"/>
</dbReference>
<protein>
    <recommendedName>
        <fullName evidence="1">LysM domain-containing protein</fullName>
    </recommendedName>
</protein>
<name>A0A1B8ZYM3_9FLAO</name>
<evidence type="ECO:0000313" key="3">
    <source>
        <dbReference type="Proteomes" id="UP000092651"/>
    </source>
</evidence>
<dbReference type="RefSeq" id="WP_065393470.1">
    <property type="nucleotide sequence ID" value="NZ_JBOFOB010000463.1"/>
</dbReference>
<dbReference type="SUPFAM" id="SSF54106">
    <property type="entry name" value="LysM domain"/>
    <property type="match status" value="1"/>
</dbReference>
<dbReference type="OrthoDB" id="1081532at2"/>
<organism evidence="2 3">
    <name type="scientific">Chryseobacterium artocarpi</name>
    <dbReference type="NCBI Taxonomy" id="1414727"/>
    <lineage>
        <taxon>Bacteria</taxon>
        <taxon>Pseudomonadati</taxon>
        <taxon>Bacteroidota</taxon>
        <taxon>Flavobacteriia</taxon>
        <taxon>Flavobacteriales</taxon>
        <taxon>Weeksellaceae</taxon>
        <taxon>Chryseobacterium group</taxon>
        <taxon>Chryseobacterium</taxon>
    </lineage>
</organism>
<proteinExistence type="predicted"/>
<gene>
    <name evidence="2" type="ORF">BBI01_21960</name>
</gene>
<accession>A0A1B8ZYM3</accession>
<dbReference type="Gene3D" id="3.10.350.10">
    <property type="entry name" value="LysM domain"/>
    <property type="match status" value="1"/>
</dbReference>
<evidence type="ECO:0000313" key="2">
    <source>
        <dbReference type="EMBL" id="OCA76682.1"/>
    </source>
</evidence>
<dbReference type="CDD" id="cd00118">
    <property type="entry name" value="LysM"/>
    <property type="match status" value="1"/>
</dbReference>
<dbReference type="Proteomes" id="UP000092651">
    <property type="component" value="Unassembled WGS sequence"/>
</dbReference>
<dbReference type="Pfam" id="PF01476">
    <property type="entry name" value="LysM"/>
    <property type="match status" value="1"/>
</dbReference>
<comment type="caution">
    <text evidence="2">The sequence shown here is derived from an EMBL/GenBank/DDBJ whole genome shotgun (WGS) entry which is preliminary data.</text>
</comment>
<keyword evidence="3" id="KW-1185">Reference proteome</keyword>
<evidence type="ECO:0000259" key="1">
    <source>
        <dbReference type="PROSITE" id="PS51782"/>
    </source>
</evidence>
<dbReference type="InterPro" id="IPR018392">
    <property type="entry name" value="LysM"/>
</dbReference>
<reference evidence="2 3" key="1">
    <citation type="submission" date="2016-07" db="EMBL/GenBank/DDBJ databases">
        <authorList>
            <person name="Jeong J.-J."/>
            <person name="Kim D.W."/>
            <person name="Sang M.K."/>
            <person name="Choi I.-G."/>
            <person name="Kim K.D."/>
        </authorList>
    </citation>
    <scope>NUCLEOTIDE SEQUENCE [LARGE SCALE GENOMIC DNA]</scope>
    <source>
        <strain evidence="2 3">UTM-3</strain>
    </source>
</reference>
<dbReference type="AlphaFoldDB" id="A0A1B8ZYM3"/>